<feature type="domain" description="HTH OST-type" evidence="2">
    <location>
        <begin position="170"/>
        <end position="243"/>
    </location>
</feature>
<dbReference type="Pfam" id="PF12872">
    <property type="entry name" value="OST-HTH"/>
    <property type="match status" value="2"/>
</dbReference>
<feature type="compositionally biased region" description="Basic residues" evidence="1">
    <location>
        <begin position="309"/>
        <end position="320"/>
    </location>
</feature>
<gene>
    <name evidence="3" type="ORF">F8D48_08270</name>
</gene>
<evidence type="ECO:0000256" key="1">
    <source>
        <dbReference type="SAM" id="MobiDB-lite"/>
    </source>
</evidence>
<accession>A0A7C8BQY9</accession>
<dbReference type="PROSITE" id="PS51644">
    <property type="entry name" value="HTH_OST"/>
    <property type="match status" value="1"/>
</dbReference>
<feature type="compositionally biased region" description="Low complexity" evidence="1">
    <location>
        <begin position="472"/>
        <end position="494"/>
    </location>
</feature>
<reference evidence="3 4" key="1">
    <citation type="submission" date="2019-09" db="EMBL/GenBank/DDBJ databases">
        <title>Whole genome shotgun sequencing (WGS) of Ellagibacter isourolithinifaciens DSM 104140(T) and Adlercreutzia muris DSM 29508(T).</title>
        <authorList>
            <person name="Stoll D.A."/>
            <person name="Danylec N."/>
            <person name="Huch M."/>
        </authorList>
    </citation>
    <scope>NUCLEOTIDE SEQUENCE [LARGE SCALE GENOMIC DNA]</scope>
    <source>
        <strain evidence="3 4">DSM 29508</strain>
    </source>
</reference>
<dbReference type="InterPro" id="IPR041966">
    <property type="entry name" value="LOTUS-like"/>
</dbReference>
<evidence type="ECO:0000313" key="4">
    <source>
        <dbReference type="Proteomes" id="UP000479639"/>
    </source>
</evidence>
<dbReference type="CDD" id="cd10146">
    <property type="entry name" value="LabA_like_C"/>
    <property type="match status" value="2"/>
</dbReference>
<organism evidence="3 4">
    <name type="scientific">Adlercreutzia muris</name>
    <dbReference type="NCBI Taxonomy" id="1796610"/>
    <lineage>
        <taxon>Bacteria</taxon>
        <taxon>Bacillati</taxon>
        <taxon>Actinomycetota</taxon>
        <taxon>Coriobacteriia</taxon>
        <taxon>Eggerthellales</taxon>
        <taxon>Eggerthellaceae</taxon>
        <taxon>Adlercreutzia</taxon>
    </lineage>
</organism>
<dbReference type="PANTHER" id="PTHR35811">
    <property type="entry name" value="SLR1870 PROTEIN"/>
    <property type="match status" value="1"/>
</dbReference>
<evidence type="ECO:0000313" key="3">
    <source>
        <dbReference type="EMBL" id="KAB1644271.1"/>
    </source>
</evidence>
<dbReference type="EMBL" id="WAJS01000025">
    <property type="protein sequence ID" value="KAB1644271.1"/>
    <property type="molecule type" value="Genomic_DNA"/>
</dbReference>
<dbReference type="Gene3D" id="3.30.420.610">
    <property type="entry name" value="LOTUS domain-like"/>
    <property type="match status" value="1"/>
</dbReference>
<name>A0A7C8BQY9_9ACTN</name>
<feature type="compositionally biased region" description="Low complexity" evidence="1">
    <location>
        <begin position="323"/>
        <end position="344"/>
    </location>
</feature>
<dbReference type="Pfam" id="PF01936">
    <property type="entry name" value="NYN"/>
    <property type="match status" value="1"/>
</dbReference>
<dbReference type="RefSeq" id="WP_151431141.1">
    <property type="nucleotide sequence ID" value="NZ_JANJZI010000009.1"/>
</dbReference>
<feature type="compositionally biased region" description="Low complexity" evidence="1">
    <location>
        <begin position="360"/>
        <end position="370"/>
    </location>
</feature>
<dbReference type="GO" id="GO:0004540">
    <property type="term" value="F:RNA nuclease activity"/>
    <property type="evidence" value="ECO:0007669"/>
    <property type="project" value="InterPro"/>
</dbReference>
<dbReference type="Gene3D" id="3.40.50.1010">
    <property type="entry name" value="5'-nuclease"/>
    <property type="match status" value="1"/>
</dbReference>
<comment type="caution">
    <text evidence="3">The sequence shown here is derived from an EMBL/GenBank/DDBJ whole genome shotgun (WGS) entry which is preliminary data.</text>
</comment>
<dbReference type="AlphaFoldDB" id="A0A7C8BQY9"/>
<feature type="compositionally biased region" description="Low complexity" evidence="1">
    <location>
        <begin position="381"/>
        <end position="417"/>
    </location>
</feature>
<feature type="compositionally biased region" description="Basic and acidic residues" evidence="1">
    <location>
        <begin position="245"/>
        <end position="271"/>
    </location>
</feature>
<proteinExistence type="predicted"/>
<feature type="compositionally biased region" description="Low complexity" evidence="1">
    <location>
        <begin position="444"/>
        <end position="464"/>
    </location>
</feature>
<feature type="region of interest" description="Disordered" evidence="1">
    <location>
        <begin position="239"/>
        <end position="526"/>
    </location>
</feature>
<dbReference type="Proteomes" id="UP000479639">
    <property type="component" value="Unassembled WGS sequence"/>
</dbReference>
<feature type="compositionally biased region" description="Basic and acidic residues" evidence="1">
    <location>
        <begin position="285"/>
        <end position="308"/>
    </location>
</feature>
<dbReference type="CDD" id="cd11297">
    <property type="entry name" value="PIN_LabA-like_N_1"/>
    <property type="match status" value="1"/>
</dbReference>
<keyword evidence="4" id="KW-1185">Reference proteome</keyword>
<dbReference type="PANTHER" id="PTHR35811:SF1">
    <property type="entry name" value="HTH OST-TYPE DOMAIN-CONTAINING PROTEIN"/>
    <property type="match status" value="1"/>
</dbReference>
<evidence type="ECO:0000259" key="2">
    <source>
        <dbReference type="PROSITE" id="PS51644"/>
    </source>
</evidence>
<sequence>METKPLSETSDKRFALLIDADNVSARYIKPILNELSKYGTVTIKRIYGDWTLTLHSKWKDALLENSITPIQQFGYTQGKNATDSAMIIDAMDLLYTDNVDGFCLVSSDSDFTRLASRLRESGRTVIGMGEKKTPVPFRRACDVFTTLELLIQNKRERSGGSGGGNGSAVPKDAVEQAVVDIITDNQNNGKATGLGEIGSRLQKRYPDFDVRSYGTNLLSKLLEEFTRVNITKDHSSVTVELAEGGDEKPARPSRDKGAAREKGAASEERSSSRRRVTAEGSEAGGEGKAEGAESADKADKADKDDKPARGRNHRGTRRVAVKAGAAAEGSVPAAEPATEEPAPASVDDVVEVVLEGIEGPQATPAEAAEPQPKRRSRRTAAARPAEGAAGAAPEEAAKVAAPAEEVPAATGEEAAPEPLRDTKPGRRARAERKAHADAARTPVPAEVAAGDAEPATAPAQAAPAKPRRPRKTAAAAPAPTKASAAAEIPEAEASSEAHEAARPKKRARKSPAKKEAPQPAADTPENYIRQMVAEAGEGGIMLSTITDRLRARFKDFKVRDLGYAQMRQYMAAVGDYDLEQSGRNLRIRLAK</sequence>
<protein>
    <submittedName>
        <fullName evidence="3">NYN domain-containing protein</fullName>
    </submittedName>
</protein>
<dbReference type="InterPro" id="IPR025605">
    <property type="entry name" value="OST-HTH/LOTUS_dom"/>
</dbReference>
<dbReference type="InterPro" id="IPR021139">
    <property type="entry name" value="NYN"/>
</dbReference>